<dbReference type="RefSeq" id="XP_025350145.1">
    <property type="nucleotide sequence ID" value="XM_025491670.1"/>
</dbReference>
<evidence type="ECO:0000256" key="3">
    <source>
        <dbReference type="SAM" id="MobiDB-lite"/>
    </source>
</evidence>
<evidence type="ECO:0000256" key="2">
    <source>
        <dbReference type="ARBA" id="ARBA00022552"/>
    </source>
</evidence>
<evidence type="ECO:0000313" key="5">
    <source>
        <dbReference type="Proteomes" id="UP000245942"/>
    </source>
</evidence>
<feature type="compositionally biased region" description="Acidic residues" evidence="3">
    <location>
        <begin position="192"/>
        <end position="201"/>
    </location>
</feature>
<accession>A0A316UIF8</accession>
<evidence type="ECO:0000313" key="4">
    <source>
        <dbReference type="EMBL" id="PWN22985.1"/>
    </source>
</evidence>
<gene>
    <name evidence="4" type="ORF">BCV69DRAFT_280603</name>
</gene>
<keyword evidence="2" id="KW-0698">rRNA processing</keyword>
<evidence type="ECO:0008006" key="6">
    <source>
        <dbReference type="Google" id="ProtNLM"/>
    </source>
</evidence>
<protein>
    <recommendedName>
        <fullName evidence="6">Pre-rRNA-processing protein TSR2</fullName>
    </recommendedName>
</protein>
<comment type="similarity">
    <text evidence="1">Belongs to the TSR2 family.</text>
</comment>
<dbReference type="Pfam" id="PF10273">
    <property type="entry name" value="WGG"/>
    <property type="match status" value="1"/>
</dbReference>
<dbReference type="GeneID" id="37013404"/>
<keyword evidence="5" id="KW-1185">Reference proteome</keyword>
<name>A0A316UIF8_9BASI</name>
<evidence type="ECO:0000256" key="1">
    <source>
        <dbReference type="ARBA" id="ARBA00006524"/>
    </source>
</evidence>
<feature type="region of interest" description="Disordered" evidence="3">
    <location>
        <begin position="162"/>
        <end position="231"/>
    </location>
</feature>
<dbReference type="PANTHER" id="PTHR21250">
    <property type="entry name" value="PRE-RRNA-PROCESSING PROTEIN TSR2 HOMOLOG"/>
    <property type="match status" value="1"/>
</dbReference>
<dbReference type="OrthoDB" id="263560at2759"/>
<dbReference type="EMBL" id="KZ819322">
    <property type="protein sequence ID" value="PWN22985.1"/>
    <property type="molecule type" value="Genomic_DNA"/>
</dbReference>
<dbReference type="AlphaFoldDB" id="A0A316UIF8"/>
<dbReference type="STRING" id="1684307.A0A316UIF8"/>
<organism evidence="4 5">
    <name type="scientific">Pseudomicrostroma glucosiphilum</name>
    <dbReference type="NCBI Taxonomy" id="1684307"/>
    <lineage>
        <taxon>Eukaryota</taxon>
        <taxon>Fungi</taxon>
        <taxon>Dikarya</taxon>
        <taxon>Basidiomycota</taxon>
        <taxon>Ustilaginomycotina</taxon>
        <taxon>Exobasidiomycetes</taxon>
        <taxon>Microstromatales</taxon>
        <taxon>Microstromatales incertae sedis</taxon>
        <taxon>Pseudomicrostroma</taxon>
    </lineage>
</organism>
<dbReference type="Proteomes" id="UP000245942">
    <property type="component" value="Unassembled WGS sequence"/>
</dbReference>
<reference evidence="4 5" key="1">
    <citation type="journal article" date="2018" name="Mol. Biol. Evol.">
        <title>Broad Genomic Sampling Reveals a Smut Pathogenic Ancestry of the Fungal Clade Ustilaginomycotina.</title>
        <authorList>
            <person name="Kijpornyongpan T."/>
            <person name="Mondo S.J."/>
            <person name="Barry K."/>
            <person name="Sandor L."/>
            <person name="Lee J."/>
            <person name="Lipzen A."/>
            <person name="Pangilinan J."/>
            <person name="LaButti K."/>
            <person name="Hainaut M."/>
            <person name="Henrissat B."/>
            <person name="Grigoriev I.V."/>
            <person name="Spatafora J.W."/>
            <person name="Aime M.C."/>
        </authorList>
    </citation>
    <scope>NUCLEOTIDE SEQUENCE [LARGE SCALE GENOMIC DNA]</scope>
    <source>
        <strain evidence="4 5">MCA 4718</strain>
    </source>
</reference>
<proteinExistence type="inferred from homology"/>
<dbReference type="InterPro" id="IPR019398">
    <property type="entry name" value="Pre-rRNA_process_TSR2"/>
</dbReference>
<dbReference type="GO" id="GO:0006364">
    <property type="term" value="P:rRNA processing"/>
    <property type="evidence" value="ECO:0007669"/>
    <property type="project" value="UniProtKB-KW"/>
</dbReference>
<sequence length="231" mass="24496">MSAASTSALPPSAQQILFARAVILTFQLWPSMRLAISEQWGGPDSADKCDFLISHICDTYGGESGATSLGRFEPTAAFDEKNTPGAPPTPEEDEIAETLEGYLADEFEARIEDQSCDYIAGRIVALHQLIFARPASADQVAAEEVVRAGNLAVEQLTEAAQKLKGSGAPKVQRGTGNGDDDALSESGSSSEGSDDEMDVDEGQGSAREPTKKAEPIVDEDGFTTVVRGKKR</sequence>